<evidence type="ECO:0000313" key="3">
    <source>
        <dbReference type="EMBL" id="WOX30410.1"/>
    </source>
</evidence>
<dbReference type="EMBL" id="CP137578">
    <property type="protein sequence ID" value="WOX30410.1"/>
    <property type="molecule type" value="Genomic_DNA"/>
</dbReference>
<evidence type="ECO:0000313" key="5">
    <source>
        <dbReference type="Proteomes" id="UP001304419"/>
    </source>
</evidence>
<dbReference type="Proteomes" id="UP001304419">
    <property type="component" value="Chromosome 1"/>
</dbReference>
<reference evidence="3 5" key="2">
    <citation type="submission" date="2023-10" db="EMBL/GenBank/DDBJ databases">
        <title>To unveil natural product biosynthetic capacity in Pseudoalteromonas.</title>
        <authorList>
            <person name="Wang J."/>
        </authorList>
    </citation>
    <scope>NUCLEOTIDE SEQUENCE [LARGE SCALE GENOMIC DNA]</scope>
    <source>
        <strain evidence="3 5">DSM 15914</strain>
    </source>
</reference>
<evidence type="ECO:0000313" key="2">
    <source>
        <dbReference type="EMBL" id="NLR21216.1"/>
    </source>
</evidence>
<keyword evidence="1" id="KW-0812">Transmembrane</keyword>
<keyword evidence="5" id="KW-1185">Reference proteome</keyword>
<reference evidence="2" key="1">
    <citation type="submission" date="2019-10" db="EMBL/GenBank/DDBJ databases">
        <authorList>
            <person name="Paulsen S."/>
        </authorList>
    </citation>
    <scope>NUCLEOTIDE SEQUENCE</scope>
    <source>
        <strain evidence="2">LMG 19692</strain>
    </source>
</reference>
<keyword evidence="1" id="KW-1133">Transmembrane helix</keyword>
<name>A0A8I2KM29_9GAMM</name>
<dbReference type="RefSeq" id="WP_130126274.1">
    <property type="nucleotide sequence ID" value="NZ_CBCSDF010000001.1"/>
</dbReference>
<sequence length="322" mass="37429">MKKIEEMTQEERNIYLIERAKERNRKYREEATEEEKEEEKEDFAKIDAYIDRETGYRRSGVFYEELPKDHLHNLSYKERLAKAEELNDCKFKDAKPCKDAFAPRDDFSGVSYPSQCDGRVVSVPRSPGLWSIRLHGLVLGPIIGICLLGVSMTDDSMPALHSWLGLFLLTAFPLIMYKLGNAIRIVDAIEFNRHTGLVRTPNTLFRKPFYIPIEDLEYVVGPEVKNMRGSASMQTGYLSCRKYPEHYWFGNRIGIAGGGDAHDWSQMNRFMDITQPIDEYYHSAMEYTFKKNRNAHGNGPFPEVMKKYFDADDCQVNRMEVW</sequence>
<dbReference type="Proteomes" id="UP000646877">
    <property type="component" value="Unassembled WGS sequence"/>
</dbReference>
<organism evidence="2 4">
    <name type="scientific">Pseudoalteromonas maricaloris</name>
    <dbReference type="NCBI Taxonomy" id="184924"/>
    <lineage>
        <taxon>Bacteria</taxon>
        <taxon>Pseudomonadati</taxon>
        <taxon>Pseudomonadota</taxon>
        <taxon>Gammaproteobacteria</taxon>
        <taxon>Alteromonadales</taxon>
        <taxon>Pseudoalteromonadaceae</taxon>
        <taxon>Pseudoalteromonas</taxon>
    </lineage>
</organism>
<protein>
    <recommendedName>
        <fullName evidence="6">Transmembrane protein</fullName>
    </recommendedName>
</protein>
<evidence type="ECO:0000313" key="4">
    <source>
        <dbReference type="Proteomes" id="UP000646877"/>
    </source>
</evidence>
<dbReference type="AlphaFoldDB" id="A0A8I2KM29"/>
<evidence type="ECO:0008006" key="6">
    <source>
        <dbReference type="Google" id="ProtNLM"/>
    </source>
</evidence>
<feature type="transmembrane region" description="Helical" evidence="1">
    <location>
        <begin position="134"/>
        <end position="153"/>
    </location>
</feature>
<dbReference type="EMBL" id="WEIA01000004">
    <property type="protein sequence ID" value="NLR21216.1"/>
    <property type="molecule type" value="Genomic_DNA"/>
</dbReference>
<evidence type="ECO:0000256" key="1">
    <source>
        <dbReference type="SAM" id="Phobius"/>
    </source>
</evidence>
<proteinExistence type="predicted"/>
<accession>A0A8I2KM29</accession>
<gene>
    <name evidence="2" type="ORF">F9Y85_07780</name>
    <name evidence="3" type="ORF">R5H13_09165</name>
</gene>
<feature type="transmembrane region" description="Helical" evidence="1">
    <location>
        <begin position="159"/>
        <end position="177"/>
    </location>
</feature>
<keyword evidence="1" id="KW-0472">Membrane</keyword>